<evidence type="ECO:0000256" key="2">
    <source>
        <dbReference type="SAM" id="Phobius"/>
    </source>
</evidence>
<feature type="transmembrane region" description="Helical" evidence="2">
    <location>
        <begin position="28"/>
        <end position="50"/>
    </location>
</feature>
<comment type="function">
    <text evidence="1">Part of the tripartite ATP-independent periplasmic (TRAP) transport system.</text>
</comment>
<reference evidence="4 5" key="1">
    <citation type="submission" date="2016-02" db="EMBL/GenBank/DDBJ databases">
        <title>Complete genome sequence of Halocynthiibacter arcticus PAMC 20958t from arctic marine sediment.</title>
        <authorList>
            <person name="Lee Y.M."/>
            <person name="Baek K."/>
            <person name="Lee H.K."/>
            <person name="Shin S.C."/>
        </authorList>
    </citation>
    <scope>NUCLEOTIDE SEQUENCE [LARGE SCALE GENOMIC DNA]</scope>
    <source>
        <strain evidence="4">PAMC 20958</strain>
    </source>
</reference>
<dbReference type="GO" id="GO:0005886">
    <property type="term" value="C:plasma membrane"/>
    <property type="evidence" value="ECO:0007669"/>
    <property type="project" value="UniProtKB-SubCell"/>
</dbReference>
<keyword evidence="2" id="KW-0472">Membrane</keyword>
<evidence type="ECO:0000313" key="5">
    <source>
        <dbReference type="Proteomes" id="UP000070371"/>
    </source>
</evidence>
<protein>
    <recommendedName>
        <fullName evidence="3">TRAP C4-dicarboxylate transport system permease DctM subunit domain-containing protein</fullName>
    </recommendedName>
</protein>
<accession>A0A126V4H5</accession>
<feature type="transmembrane region" description="Helical" evidence="2">
    <location>
        <begin position="56"/>
        <end position="74"/>
    </location>
</feature>
<dbReference type="InterPro" id="IPR010656">
    <property type="entry name" value="DctM"/>
</dbReference>
<organism evidence="4 5">
    <name type="scientific">Falsihalocynthiibacter arcticus</name>
    <dbReference type="NCBI Taxonomy" id="1579316"/>
    <lineage>
        <taxon>Bacteria</taxon>
        <taxon>Pseudomonadati</taxon>
        <taxon>Pseudomonadota</taxon>
        <taxon>Alphaproteobacteria</taxon>
        <taxon>Rhodobacterales</taxon>
        <taxon>Roseobacteraceae</taxon>
        <taxon>Falsihalocynthiibacter</taxon>
    </lineage>
</organism>
<dbReference type="EMBL" id="CP014327">
    <property type="protein sequence ID" value="AML52865.1"/>
    <property type="molecule type" value="Genomic_DNA"/>
</dbReference>
<name>A0A126V4H5_9RHOB</name>
<keyword evidence="1" id="KW-1003">Cell membrane</keyword>
<evidence type="ECO:0000256" key="1">
    <source>
        <dbReference type="RuleBase" id="RU369079"/>
    </source>
</evidence>
<dbReference type="AlphaFoldDB" id="A0A126V4H5"/>
<keyword evidence="2" id="KW-1133">Transmembrane helix</keyword>
<comment type="subcellular location">
    <subcellularLocation>
        <location evidence="1">Cell inner membrane</location>
        <topology evidence="1">Multi-pass membrane protein</topology>
    </subcellularLocation>
</comment>
<dbReference type="Pfam" id="PF06808">
    <property type="entry name" value="DctM"/>
    <property type="match status" value="1"/>
</dbReference>
<proteinExistence type="predicted"/>
<dbReference type="Proteomes" id="UP000070371">
    <property type="component" value="Chromosome"/>
</dbReference>
<keyword evidence="2" id="KW-0812">Transmembrane</keyword>
<dbReference type="KEGG" id="hat:RC74_17800"/>
<keyword evidence="5" id="KW-1185">Reference proteome</keyword>
<gene>
    <name evidence="4" type="ORF">RC74_17800</name>
</gene>
<dbReference type="STRING" id="1579316.RC74_17800"/>
<keyword evidence="1" id="KW-0997">Cell inner membrane</keyword>
<dbReference type="GO" id="GO:0022857">
    <property type="term" value="F:transmembrane transporter activity"/>
    <property type="evidence" value="ECO:0007669"/>
    <property type="project" value="UniProtKB-UniRule"/>
</dbReference>
<evidence type="ECO:0000259" key="3">
    <source>
        <dbReference type="Pfam" id="PF06808"/>
    </source>
</evidence>
<evidence type="ECO:0000313" key="4">
    <source>
        <dbReference type="EMBL" id="AML52865.1"/>
    </source>
</evidence>
<sequence>MLKCVENLVGDRGNPVQTFEDFRMIRTLFVSAAPRLILVAIIFSGVWSGVFTASESSNIAVVYALLATFFVYIAD</sequence>
<keyword evidence="1" id="KW-0813">Transport</keyword>
<feature type="domain" description="TRAP C4-dicarboxylate transport system permease DctM subunit" evidence="3">
    <location>
        <begin position="17"/>
        <end position="72"/>
    </location>
</feature>